<dbReference type="PROSITE" id="PS50158">
    <property type="entry name" value="ZF_CCHC"/>
    <property type="match status" value="2"/>
</dbReference>
<evidence type="ECO:0000313" key="5">
    <source>
        <dbReference type="Proteomes" id="UP001151760"/>
    </source>
</evidence>
<dbReference type="InterPro" id="IPR005162">
    <property type="entry name" value="Retrotrans_gag_dom"/>
</dbReference>
<dbReference type="InterPro" id="IPR036875">
    <property type="entry name" value="Znf_CCHC_sf"/>
</dbReference>
<keyword evidence="1" id="KW-0479">Metal-binding</keyword>
<dbReference type="Pfam" id="PF08284">
    <property type="entry name" value="RVP_2"/>
    <property type="match status" value="1"/>
</dbReference>
<reference evidence="4" key="2">
    <citation type="submission" date="2022-01" db="EMBL/GenBank/DDBJ databases">
        <authorList>
            <person name="Yamashiro T."/>
            <person name="Shiraishi A."/>
            <person name="Satake H."/>
            <person name="Nakayama K."/>
        </authorList>
    </citation>
    <scope>NUCLEOTIDE SEQUENCE</scope>
</reference>
<feature type="compositionally biased region" description="Basic and acidic residues" evidence="2">
    <location>
        <begin position="340"/>
        <end position="352"/>
    </location>
</feature>
<reference evidence="4" key="1">
    <citation type="journal article" date="2022" name="Int. J. Mol. Sci.">
        <title>Draft Genome of Tanacetum Coccineum: Genomic Comparison of Closely Related Tanacetum-Family Plants.</title>
        <authorList>
            <person name="Yamashiro T."/>
            <person name="Shiraishi A."/>
            <person name="Nakayama K."/>
            <person name="Satake H."/>
        </authorList>
    </citation>
    <scope>NUCLEOTIDE SEQUENCE</scope>
</reference>
<gene>
    <name evidence="4" type="ORF">Tco_0940274</name>
</gene>
<feature type="region of interest" description="Disordered" evidence="2">
    <location>
        <begin position="340"/>
        <end position="361"/>
    </location>
</feature>
<keyword evidence="5" id="KW-1185">Reference proteome</keyword>
<evidence type="ECO:0000256" key="1">
    <source>
        <dbReference type="PROSITE-ProRule" id="PRU00047"/>
    </source>
</evidence>
<name>A0ABQ5DTN8_9ASTR</name>
<organism evidence="4 5">
    <name type="scientific">Tanacetum coccineum</name>
    <dbReference type="NCBI Taxonomy" id="301880"/>
    <lineage>
        <taxon>Eukaryota</taxon>
        <taxon>Viridiplantae</taxon>
        <taxon>Streptophyta</taxon>
        <taxon>Embryophyta</taxon>
        <taxon>Tracheophyta</taxon>
        <taxon>Spermatophyta</taxon>
        <taxon>Magnoliopsida</taxon>
        <taxon>eudicotyledons</taxon>
        <taxon>Gunneridae</taxon>
        <taxon>Pentapetalae</taxon>
        <taxon>asterids</taxon>
        <taxon>campanulids</taxon>
        <taxon>Asterales</taxon>
        <taxon>Asteraceae</taxon>
        <taxon>Asteroideae</taxon>
        <taxon>Anthemideae</taxon>
        <taxon>Anthemidinae</taxon>
        <taxon>Tanacetum</taxon>
    </lineage>
</organism>
<proteinExistence type="predicted"/>
<feature type="domain" description="CCHC-type" evidence="3">
    <location>
        <begin position="369"/>
        <end position="385"/>
    </location>
</feature>
<evidence type="ECO:0000259" key="3">
    <source>
        <dbReference type="PROSITE" id="PS50158"/>
    </source>
</evidence>
<dbReference type="GO" id="GO:0003964">
    <property type="term" value="F:RNA-directed DNA polymerase activity"/>
    <property type="evidence" value="ECO:0007669"/>
    <property type="project" value="UniProtKB-KW"/>
</dbReference>
<feature type="domain" description="CCHC-type" evidence="3">
    <location>
        <begin position="406"/>
        <end position="421"/>
    </location>
</feature>
<dbReference type="EMBL" id="BQNB010015470">
    <property type="protein sequence ID" value="GJT40409.1"/>
    <property type="molecule type" value="Genomic_DNA"/>
</dbReference>
<keyword evidence="1" id="KW-0862">Zinc</keyword>
<dbReference type="Proteomes" id="UP001151760">
    <property type="component" value="Unassembled WGS sequence"/>
</dbReference>
<keyword evidence="4" id="KW-0548">Nucleotidyltransferase</keyword>
<dbReference type="InterPro" id="IPR032567">
    <property type="entry name" value="RTL1-rel"/>
</dbReference>
<dbReference type="Gene3D" id="4.10.60.10">
    <property type="entry name" value="Zinc finger, CCHC-type"/>
    <property type="match status" value="1"/>
</dbReference>
<dbReference type="PANTHER" id="PTHR15503">
    <property type="entry name" value="LDOC1 RELATED"/>
    <property type="match status" value="1"/>
</dbReference>
<dbReference type="InterPro" id="IPR021109">
    <property type="entry name" value="Peptidase_aspartic_dom_sf"/>
</dbReference>
<comment type="caution">
    <text evidence="4">The sequence shown here is derived from an EMBL/GenBank/DDBJ whole genome shotgun (WGS) entry which is preliminary data.</text>
</comment>
<dbReference type="Pfam" id="PF00098">
    <property type="entry name" value="zf-CCHC"/>
    <property type="match status" value="2"/>
</dbReference>
<protein>
    <submittedName>
        <fullName evidence="4">Reverse transcriptase domain-containing protein</fullName>
    </submittedName>
</protein>
<evidence type="ECO:0000256" key="2">
    <source>
        <dbReference type="SAM" id="MobiDB-lite"/>
    </source>
</evidence>
<sequence length="545" mass="61222">MRVVSPPLLLPYTSHRTDIPKAEMPPQKKACFTTPASGFEVGESSAAGAARQPGPTLEADLWRDRVREMGYGITDTWDEIVEAMLEIAPTTLEGVNQRVTELATTVRQDTNEFYVRFEDAQDDRDFLRARVNTLFRDRSAAIEAYTLEARDLEPQDEPAEAGSSFVYFTKMPPKRRTTRTSTPTTRMTDAQIKALIDQGVADALVQFATCTLQGNALTWWNSHVRAVGHDVAYAIPWKTLKKMTTDKYCPRSEIKKLETKMWNLKVKGTDVLSYNQCFQELALMCDMMFSEESDEVEKYVGGLPDMIHGSMKASKPKTMQEAIEFATELMDKKIPTLAERQAENKRKFEDSSRNNQNQQPFKRNNCAPKCTNCKRIGHLAQNCKSQHAAANNNQRAQAANQRVLTCFECGAQGHFRSNCPKLKKRNQGNQAGNGNAVARAYAVGTARTNLNSNVVTDHGYDVELANSRIIWVILIRGCTLNFLNHPFNIDLMPVELGSFDVIIGMDWLSMYHAMIVCAEKIVRIPWGNETLIVCGDGSDNRHGSR</sequence>
<accession>A0ABQ5DTN8</accession>
<dbReference type="Pfam" id="PF03732">
    <property type="entry name" value="Retrotrans_gag"/>
    <property type="match status" value="1"/>
</dbReference>
<dbReference type="PANTHER" id="PTHR15503:SF45">
    <property type="entry name" value="RNA-DIRECTED DNA POLYMERASE HOMOLOG"/>
    <property type="match status" value="1"/>
</dbReference>
<dbReference type="InterPro" id="IPR001878">
    <property type="entry name" value="Znf_CCHC"/>
</dbReference>
<keyword evidence="1" id="KW-0863">Zinc-finger</keyword>
<keyword evidence="4" id="KW-0695">RNA-directed DNA polymerase</keyword>
<dbReference type="Gene3D" id="2.40.70.10">
    <property type="entry name" value="Acid Proteases"/>
    <property type="match status" value="1"/>
</dbReference>
<evidence type="ECO:0000313" key="4">
    <source>
        <dbReference type="EMBL" id="GJT40409.1"/>
    </source>
</evidence>
<dbReference type="CDD" id="cd00303">
    <property type="entry name" value="retropepsin_like"/>
    <property type="match status" value="1"/>
</dbReference>
<dbReference type="SUPFAM" id="SSF57756">
    <property type="entry name" value="Retrovirus zinc finger-like domains"/>
    <property type="match status" value="1"/>
</dbReference>
<dbReference type="SMART" id="SM00343">
    <property type="entry name" value="ZnF_C2HC"/>
    <property type="match status" value="2"/>
</dbReference>
<keyword evidence="4" id="KW-0808">Transferase</keyword>